<comment type="caution">
    <text evidence="1">The sequence shown here is derived from an EMBL/GenBank/DDBJ whole genome shotgun (WGS) entry which is preliminary data.</text>
</comment>
<dbReference type="Proteomes" id="UP000241771">
    <property type="component" value="Unassembled WGS sequence"/>
</dbReference>
<dbReference type="Pfam" id="PF18985">
    <property type="entry name" value="DUF5718"/>
    <property type="match status" value="1"/>
</dbReference>
<accession>A0A2T3NVK5</accession>
<protein>
    <submittedName>
        <fullName evidence="1">Uncharacterized protein</fullName>
    </submittedName>
</protein>
<evidence type="ECO:0000313" key="2">
    <source>
        <dbReference type="Proteomes" id="UP000241771"/>
    </source>
</evidence>
<dbReference type="RefSeq" id="WP_107271897.1">
    <property type="nucleotide sequence ID" value="NZ_PYMA01000004.1"/>
</dbReference>
<proteinExistence type="predicted"/>
<dbReference type="EMBL" id="PYMA01000004">
    <property type="protein sequence ID" value="PSW20275.1"/>
    <property type="molecule type" value="Genomic_DNA"/>
</dbReference>
<name>A0A2T3NVK5_9GAMM</name>
<keyword evidence="2" id="KW-1185">Reference proteome</keyword>
<evidence type="ECO:0000313" key="1">
    <source>
        <dbReference type="EMBL" id="PSW20275.1"/>
    </source>
</evidence>
<sequence length="274" mass="30381">MSYKNMIGFGVAGNFAGHLEQAGEDKDFLAVEVQEAVQPKAIFPFYIPSEQAGFLSTYPLSSDTIVPPNDADNLQIEPEVALLCDVKYEGNKVVALTPTRFAAYNDCSIRKPNAKKISEKKNWGSNTKGISSQLIELDSLTEGGKLDRFRIASFHKRDDKVVRYGEDSPVVGYSYFHEKLLNWIVDRMNNQQDVGPTEDIAMHLKAADYPTQAVISIGATRYTEYGETTFLKSGDTSMVVVYDGEQYSPEAITYMANKQEFAEEGISVLVQAVA</sequence>
<organism evidence="1 2">
    <name type="scientific">Photobacterium sanctipauli</name>
    <dbReference type="NCBI Taxonomy" id="1342794"/>
    <lineage>
        <taxon>Bacteria</taxon>
        <taxon>Pseudomonadati</taxon>
        <taxon>Pseudomonadota</taxon>
        <taxon>Gammaproteobacteria</taxon>
        <taxon>Vibrionales</taxon>
        <taxon>Vibrionaceae</taxon>
        <taxon>Photobacterium</taxon>
    </lineage>
</organism>
<gene>
    <name evidence="1" type="ORF">C9I98_09480</name>
</gene>
<dbReference type="AlphaFoldDB" id="A0A2T3NVK5"/>
<dbReference type="InterPro" id="IPR043776">
    <property type="entry name" value="DUF5718"/>
</dbReference>
<reference evidence="1 2" key="1">
    <citation type="submission" date="2018-01" db="EMBL/GenBank/DDBJ databases">
        <title>Whole genome sequencing of Histamine producing bacteria.</title>
        <authorList>
            <person name="Butler K."/>
        </authorList>
    </citation>
    <scope>NUCLEOTIDE SEQUENCE [LARGE SCALE GENOMIC DNA]</scope>
    <source>
        <strain evidence="1 2">DSM 100436</strain>
    </source>
</reference>